<evidence type="ECO:0000313" key="5">
    <source>
        <dbReference type="Proteomes" id="UP000693946"/>
    </source>
</evidence>
<dbReference type="Proteomes" id="UP000693946">
    <property type="component" value="Linkage Group LG9"/>
</dbReference>
<dbReference type="SMART" id="SM00208">
    <property type="entry name" value="TNFR"/>
    <property type="match status" value="1"/>
</dbReference>
<keyword evidence="4" id="KW-0675">Receptor</keyword>
<evidence type="ECO:0000256" key="1">
    <source>
        <dbReference type="PROSITE-ProRule" id="PRU00206"/>
    </source>
</evidence>
<dbReference type="Pfam" id="PF00020">
    <property type="entry name" value="TNFR_c6"/>
    <property type="match status" value="1"/>
</dbReference>
<keyword evidence="5" id="KW-1185">Reference proteome</keyword>
<accession>A0AAV6PSY2</accession>
<evidence type="ECO:0000259" key="3">
    <source>
        <dbReference type="PROSITE" id="PS50050"/>
    </source>
</evidence>
<evidence type="ECO:0000313" key="4">
    <source>
        <dbReference type="EMBL" id="KAG7475837.1"/>
    </source>
</evidence>
<feature type="disulfide bond" evidence="1">
    <location>
        <begin position="73"/>
        <end position="91"/>
    </location>
</feature>
<keyword evidence="2" id="KW-0472">Membrane</keyword>
<comment type="caution">
    <text evidence="4">The sequence shown here is derived from an EMBL/GenBank/DDBJ whole genome shotgun (WGS) entry which is preliminary data.</text>
</comment>
<proteinExistence type="predicted"/>
<feature type="transmembrane region" description="Helical" evidence="2">
    <location>
        <begin position="119"/>
        <end position="137"/>
    </location>
</feature>
<dbReference type="PROSITE" id="PS50050">
    <property type="entry name" value="TNFR_NGFR_2"/>
    <property type="match status" value="1"/>
</dbReference>
<comment type="caution">
    <text evidence="1">Lacks conserved residue(s) required for the propagation of feature annotation.</text>
</comment>
<gene>
    <name evidence="4" type="ORF">JOB18_038356</name>
</gene>
<feature type="repeat" description="TNFR-Cys" evidence="1">
    <location>
        <begin position="53"/>
        <end position="91"/>
    </location>
</feature>
<dbReference type="PROSITE" id="PS00652">
    <property type="entry name" value="TNFR_NGFR_1"/>
    <property type="match status" value="1"/>
</dbReference>
<dbReference type="AlphaFoldDB" id="A0AAV6PSY2"/>
<keyword evidence="2" id="KW-1133">Transmembrane helix</keyword>
<reference evidence="4 5" key="1">
    <citation type="journal article" date="2021" name="Sci. Rep.">
        <title>Chromosome anchoring in Senegalese sole (Solea senegalensis) reveals sex-associated markers and genome rearrangements in flatfish.</title>
        <authorList>
            <person name="Guerrero-Cozar I."/>
            <person name="Gomez-Garrido J."/>
            <person name="Berbel C."/>
            <person name="Martinez-Blanch J.F."/>
            <person name="Alioto T."/>
            <person name="Claros M.G."/>
            <person name="Gagnaire P.A."/>
            <person name="Manchado M."/>
        </authorList>
    </citation>
    <scope>NUCLEOTIDE SEQUENCE [LARGE SCALE GENOMIC DNA]</scope>
    <source>
        <strain evidence="4">Sse05_10M</strain>
    </source>
</reference>
<feature type="domain" description="TNFR-Cys" evidence="3">
    <location>
        <begin position="53"/>
        <end position="91"/>
    </location>
</feature>
<keyword evidence="2" id="KW-0812">Transmembrane</keyword>
<evidence type="ECO:0000256" key="2">
    <source>
        <dbReference type="SAM" id="Phobius"/>
    </source>
</evidence>
<feature type="disulfide bond" evidence="1">
    <location>
        <begin position="70"/>
        <end position="83"/>
    </location>
</feature>
<protein>
    <submittedName>
        <fullName evidence="4">IGF-like family receptor 1</fullName>
    </submittedName>
</protein>
<dbReference type="InterPro" id="IPR001368">
    <property type="entry name" value="TNFR/NGFR_Cys_rich_reg"/>
</dbReference>
<dbReference type="EMBL" id="JAGKHQ010000021">
    <property type="protein sequence ID" value="KAG7475837.1"/>
    <property type="molecule type" value="Genomic_DNA"/>
</dbReference>
<keyword evidence="1" id="KW-1015">Disulfide bond</keyword>
<sequence length="234" mass="26138">MEERHSDRCGDLTTRLDRSTGQCVPCIIKPGYEVTPNCGFDDHGGRHESPFRECRDNTYNDGSRAHCHPCTPCPSGYFIIGSCNSTTDTQCRSQKTSVTTTYYATSTGQPDAAGVQWEVPVILISIILVLLSACIIYKKWTRGRHRQLCYRRKSSIIREGFFSFSAPAGNSDLDAILKKTTAMDGRSKTRHVAIRQLCDGAHRICQSFTGYTVHVQKKLVENVKLQCITLGDFC</sequence>
<name>A0AAV6PSY2_SOLSE</name>
<organism evidence="4 5">
    <name type="scientific">Solea senegalensis</name>
    <name type="common">Senegalese sole</name>
    <dbReference type="NCBI Taxonomy" id="28829"/>
    <lineage>
        <taxon>Eukaryota</taxon>
        <taxon>Metazoa</taxon>
        <taxon>Chordata</taxon>
        <taxon>Craniata</taxon>
        <taxon>Vertebrata</taxon>
        <taxon>Euteleostomi</taxon>
        <taxon>Actinopterygii</taxon>
        <taxon>Neopterygii</taxon>
        <taxon>Teleostei</taxon>
        <taxon>Neoteleostei</taxon>
        <taxon>Acanthomorphata</taxon>
        <taxon>Carangaria</taxon>
        <taxon>Pleuronectiformes</taxon>
        <taxon>Pleuronectoidei</taxon>
        <taxon>Soleidae</taxon>
        <taxon>Solea</taxon>
    </lineage>
</organism>